<dbReference type="Proteomes" id="UP000886998">
    <property type="component" value="Unassembled WGS sequence"/>
</dbReference>
<sequence>MHRLLGIPPALRKLLKQIRKEKHNMSLPLSQKLSKFPIDPIPLTPDPVPDNLKRHDSNFLELVLVSLANPEKSTFSSKRQSK</sequence>
<proteinExistence type="predicted"/>
<evidence type="ECO:0000313" key="2">
    <source>
        <dbReference type="Proteomes" id="UP000886998"/>
    </source>
</evidence>
<protein>
    <submittedName>
        <fullName evidence="1">Uncharacterized protein</fullName>
    </submittedName>
</protein>
<evidence type="ECO:0000313" key="1">
    <source>
        <dbReference type="EMBL" id="GFY41094.1"/>
    </source>
</evidence>
<name>A0A8X6WTM9_9ARAC</name>
<comment type="caution">
    <text evidence="1">The sequence shown here is derived from an EMBL/GenBank/DDBJ whole genome shotgun (WGS) entry which is preliminary data.</text>
</comment>
<reference evidence="1" key="1">
    <citation type="submission" date="2020-08" db="EMBL/GenBank/DDBJ databases">
        <title>Multicomponent nature underlies the extraordinary mechanical properties of spider dragline silk.</title>
        <authorList>
            <person name="Kono N."/>
            <person name="Nakamura H."/>
            <person name="Mori M."/>
            <person name="Yoshida Y."/>
            <person name="Ohtoshi R."/>
            <person name="Malay A.D."/>
            <person name="Moran D.A.P."/>
            <person name="Tomita M."/>
            <person name="Numata K."/>
            <person name="Arakawa K."/>
        </authorList>
    </citation>
    <scope>NUCLEOTIDE SEQUENCE</scope>
</reference>
<accession>A0A8X6WTM9</accession>
<organism evidence="1 2">
    <name type="scientific">Trichonephila inaurata madagascariensis</name>
    <dbReference type="NCBI Taxonomy" id="2747483"/>
    <lineage>
        <taxon>Eukaryota</taxon>
        <taxon>Metazoa</taxon>
        <taxon>Ecdysozoa</taxon>
        <taxon>Arthropoda</taxon>
        <taxon>Chelicerata</taxon>
        <taxon>Arachnida</taxon>
        <taxon>Araneae</taxon>
        <taxon>Araneomorphae</taxon>
        <taxon>Entelegynae</taxon>
        <taxon>Araneoidea</taxon>
        <taxon>Nephilidae</taxon>
        <taxon>Trichonephila</taxon>
        <taxon>Trichonephila inaurata</taxon>
    </lineage>
</organism>
<dbReference type="EMBL" id="BMAV01002274">
    <property type="protein sequence ID" value="GFY41094.1"/>
    <property type="molecule type" value="Genomic_DNA"/>
</dbReference>
<gene>
    <name evidence="1" type="ORF">TNIN_148601</name>
</gene>
<keyword evidence="2" id="KW-1185">Reference proteome</keyword>
<dbReference type="AlphaFoldDB" id="A0A8X6WTM9"/>